<dbReference type="eggNOG" id="ENOG502ZBAN">
    <property type="taxonomic scope" value="Bacteria"/>
</dbReference>
<dbReference type="HOGENOM" id="CLU_1260567_0_0_6"/>
<comment type="caution">
    <text evidence="1">The sequence shown here is derived from an EMBL/GenBank/DDBJ whole genome shotgun (WGS) entry which is preliminary data.</text>
</comment>
<dbReference type="EMBL" id="AAOH01000003">
    <property type="protein sequence ID" value="EAR29014.1"/>
    <property type="molecule type" value="Genomic_DNA"/>
</dbReference>
<reference evidence="1 2" key="1">
    <citation type="submission" date="2006-02" db="EMBL/GenBank/DDBJ databases">
        <authorList>
            <person name="Moran M.A."/>
            <person name="Kjelleberg S."/>
            <person name="Egan S."/>
            <person name="Saunders N."/>
            <person name="Thomas T."/>
            <person name="Ferriera S."/>
            <person name="Johnson J."/>
            <person name="Kravitz S."/>
            <person name="Halpern A."/>
            <person name="Remington K."/>
            <person name="Beeson K."/>
            <person name="Tran B."/>
            <person name="Rogers Y.-H."/>
            <person name="Friedman R."/>
            <person name="Venter J.C."/>
        </authorList>
    </citation>
    <scope>NUCLEOTIDE SEQUENCE [LARGE SCALE GENOMIC DNA]</scope>
    <source>
        <strain evidence="1 2">D2</strain>
    </source>
</reference>
<dbReference type="AlphaFoldDB" id="A4C8U9"/>
<protein>
    <submittedName>
        <fullName evidence="1">Uncharacterized protein</fullName>
    </submittedName>
</protein>
<sequence length="219" mass="23809">MSREQLNQRIHNVHSLSLHSYATPTELTSAAGAFELAKAIKDNSRIDCPSAFNAVVVYAIANSQSQLLQKLNAIKTAWPLPCFINAADFARAHSQLNTTKFATYQGQPLEWQTQHNTALPLVAADFKNKSLALVNAEGQQAISTIDDALNQTAQLKAQRQSRLQTTPLQRVNINSHVINAGSASQLAQSVSQLGNNAKHWAFVIFVGDGAALQPIKDLL</sequence>
<keyword evidence="2" id="KW-1185">Reference proteome</keyword>
<proteinExistence type="predicted"/>
<organism evidence="1 2">
    <name type="scientific">Pseudoalteromonas tunicata D2</name>
    <dbReference type="NCBI Taxonomy" id="87626"/>
    <lineage>
        <taxon>Bacteria</taxon>
        <taxon>Pseudomonadati</taxon>
        <taxon>Pseudomonadota</taxon>
        <taxon>Gammaproteobacteria</taxon>
        <taxon>Alteromonadales</taxon>
        <taxon>Pseudoalteromonadaceae</taxon>
        <taxon>Pseudoalteromonas</taxon>
    </lineage>
</organism>
<dbReference type="Proteomes" id="UP000006201">
    <property type="component" value="Unassembled WGS sequence"/>
</dbReference>
<dbReference type="RefSeq" id="WP_009838275.1">
    <property type="nucleotide sequence ID" value="NZ_AAOH01000003.1"/>
</dbReference>
<evidence type="ECO:0000313" key="2">
    <source>
        <dbReference type="Proteomes" id="UP000006201"/>
    </source>
</evidence>
<dbReference type="STRING" id="87626.PTD2_08219"/>
<gene>
    <name evidence="1" type="ORF">PTD2_08219</name>
</gene>
<name>A4C8U9_9GAMM</name>
<dbReference type="OrthoDB" id="6313769at2"/>
<evidence type="ECO:0000313" key="1">
    <source>
        <dbReference type="EMBL" id="EAR29014.1"/>
    </source>
</evidence>
<accession>A4C8U9</accession>